<dbReference type="SUPFAM" id="SSF50939">
    <property type="entry name" value="Sialidases"/>
    <property type="match status" value="1"/>
</dbReference>
<dbReference type="PROSITE" id="PS51318">
    <property type="entry name" value="TAT"/>
    <property type="match status" value="1"/>
</dbReference>
<dbReference type="EMBL" id="JACCBU010000001">
    <property type="protein sequence ID" value="NYE73490.1"/>
    <property type="molecule type" value="Genomic_DNA"/>
</dbReference>
<dbReference type="InterPro" id="IPR036278">
    <property type="entry name" value="Sialidase_sf"/>
</dbReference>
<sequence>MPSPERRIARRHLLAGSAAAIGAPLIGGAAVPAHAANPSRRPASLELDESRYVELDADFLNTQTAHYPRIKRMRDGRFLLLYQTSQHSWNVYRTISRDLKRWAEPQLLFASHKILDGADDQCYATADARVLDNGEILAVCSFRANKRFSTHMELDGLMLRRSTDNGNIWGPEQVIYVGANWEPFVHQTPTGEVQVYFTHSAPKRVIENTVGSTGVAIIRSHDRGRTWTPHVTDYPYAADRVAQQYVRTADTGVKIFTDQMPSALQTHPRGGIALAMESRLVDGYRISFAYTRQNWPDRLGLNEPGPAERQDNIFRGAAPYLARFPSGESVLAYNLDSRQHVRLGDHDAREFGDSQVFLPGNGFWGSIEVAGPRQLVTTMANVRPDGNKIMIGVLDLIKP</sequence>
<dbReference type="Proteomes" id="UP000569914">
    <property type="component" value="Unassembled WGS sequence"/>
</dbReference>
<dbReference type="CDD" id="cd15482">
    <property type="entry name" value="Sialidase_non-viral"/>
    <property type="match status" value="1"/>
</dbReference>
<gene>
    <name evidence="2" type="ORF">BKA15_004819</name>
</gene>
<feature type="signal peptide" evidence="1">
    <location>
        <begin position="1"/>
        <end position="35"/>
    </location>
</feature>
<evidence type="ECO:0000256" key="1">
    <source>
        <dbReference type="SAM" id="SignalP"/>
    </source>
</evidence>
<proteinExistence type="predicted"/>
<evidence type="ECO:0000313" key="3">
    <source>
        <dbReference type="Proteomes" id="UP000569914"/>
    </source>
</evidence>
<reference evidence="2 3" key="1">
    <citation type="submission" date="2020-07" db="EMBL/GenBank/DDBJ databases">
        <title>Sequencing the genomes of 1000 actinobacteria strains.</title>
        <authorList>
            <person name="Klenk H.-P."/>
        </authorList>
    </citation>
    <scope>NUCLEOTIDE SEQUENCE [LARGE SCALE GENOMIC DNA]</scope>
    <source>
        <strain evidence="2 3">DSM 22083</strain>
    </source>
</reference>
<comment type="caution">
    <text evidence="2">The sequence shown here is derived from an EMBL/GenBank/DDBJ whole genome shotgun (WGS) entry which is preliminary data.</text>
</comment>
<keyword evidence="3" id="KW-1185">Reference proteome</keyword>
<evidence type="ECO:0000313" key="2">
    <source>
        <dbReference type="EMBL" id="NYE73490.1"/>
    </source>
</evidence>
<accession>A0A7Y9IAX8</accession>
<dbReference type="AlphaFoldDB" id="A0A7Y9IAX8"/>
<evidence type="ECO:0008006" key="4">
    <source>
        <dbReference type="Google" id="ProtNLM"/>
    </source>
</evidence>
<dbReference type="Gene3D" id="2.120.10.10">
    <property type="match status" value="1"/>
</dbReference>
<dbReference type="RefSeq" id="WP_179755023.1">
    <property type="nucleotide sequence ID" value="NZ_JACCBU010000001.1"/>
</dbReference>
<dbReference type="InterPro" id="IPR006311">
    <property type="entry name" value="TAT_signal"/>
</dbReference>
<protein>
    <recommendedName>
        <fullName evidence="4">BNR repeat-like domain-containing protein</fullName>
    </recommendedName>
</protein>
<organism evidence="2 3">
    <name type="scientific">Microlunatus parietis</name>
    <dbReference type="NCBI Taxonomy" id="682979"/>
    <lineage>
        <taxon>Bacteria</taxon>
        <taxon>Bacillati</taxon>
        <taxon>Actinomycetota</taxon>
        <taxon>Actinomycetes</taxon>
        <taxon>Propionibacteriales</taxon>
        <taxon>Propionibacteriaceae</taxon>
        <taxon>Microlunatus</taxon>
    </lineage>
</organism>
<name>A0A7Y9IAX8_9ACTN</name>
<keyword evidence="1" id="KW-0732">Signal</keyword>
<feature type="chain" id="PRO_5030963745" description="BNR repeat-like domain-containing protein" evidence="1">
    <location>
        <begin position="36"/>
        <end position="399"/>
    </location>
</feature>